<dbReference type="RefSeq" id="WP_048683839.1">
    <property type="nucleotide sequence ID" value="NZ_CCXW01000004.1"/>
</dbReference>
<dbReference type="Proteomes" id="UP000182110">
    <property type="component" value="Unassembled WGS sequence"/>
</dbReference>
<dbReference type="EMBL" id="CCXW01000004">
    <property type="protein sequence ID" value="CEG25027.1"/>
    <property type="molecule type" value="Genomic_DNA"/>
</dbReference>
<organism evidence="1 2">
    <name type="scientific">Peribacillus simplex</name>
    <dbReference type="NCBI Taxonomy" id="1478"/>
    <lineage>
        <taxon>Bacteria</taxon>
        <taxon>Bacillati</taxon>
        <taxon>Bacillota</taxon>
        <taxon>Bacilli</taxon>
        <taxon>Bacillales</taxon>
        <taxon>Bacillaceae</taxon>
        <taxon>Peribacillus</taxon>
    </lineage>
</organism>
<sequence>MAQQQIDVNQLNQAKANVTLTESLLTQAIEKSSSDPTLAQEAIKQAFNEIAQAQTAVSQVQSAFSAQKSE</sequence>
<name>A0AAN2PBX2_9BACI</name>
<dbReference type="AlphaFoldDB" id="A0AAN2PBX2"/>
<proteinExistence type="predicted"/>
<comment type="caution">
    <text evidence="1">The sequence shown here is derived from an EMBL/GenBank/DDBJ whole genome shotgun (WGS) entry which is preliminary data.</text>
</comment>
<keyword evidence="2" id="KW-1185">Reference proteome</keyword>
<gene>
    <name evidence="1" type="ORF">BN1180_05872</name>
</gene>
<evidence type="ECO:0000313" key="1">
    <source>
        <dbReference type="EMBL" id="CEG25027.1"/>
    </source>
</evidence>
<accession>A0AAN2PBX2</accession>
<reference evidence="1 2" key="1">
    <citation type="journal article" date="2014" name="Genome Announc.">
        <title>Genome Sequence of Bacillus simplex Strain P558, Isolated from a Human Fecal Sample.</title>
        <authorList>
            <person name="Croce O."/>
            <person name="Hugon P."/>
            <person name="Lagier J.C."/>
            <person name="Bibi F."/>
            <person name="Robert C."/>
            <person name="Azhar E.I."/>
            <person name="Raoult D."/>
            <person name="Fournier P.E."/>
        </authorList>
    </citation>
    <scope>NUCLEOTIDE SEQUENCE [LARGE SCALE GENOMIC DNA]</scope>
    <source>
        <strain evidence="1 2">P558</strain>
    </source>
</reference>
<evidence type="ECO:0000313" key="2">
    <source>
        <dbReference type="Proteomes" id="UP000182110"/>
    </source>
</evidence>
<protein>
    <submittedName>
        <fullName evidence="1">Uncharacterized protein</fullName>
    </submittedName>
</protein>